<gene>
    <name evidence="1" type="ORF">NCTC8258_00192</name>
</gene>
<dbReference type="Proteomes" id="UP000255509">
    <property type="component" value="Unassembled WGS sequence"/>
</dbReference>
<dbReference type="EMBL" id="UGXS01000004">
    <property type="protein sequence ID" value="SUH12585.1"/>
    <property type="molecule type" value="Genomic_DNA"/>
</dbReference>
<reference evidence="1 2" key="1">
    <citation type="submission" date="2018-06" db="EMBL/GenBank/DDBJ databases">
        <authorList>
            <consortium name="Pathogen Informatics"/>
            <person name="Doyle S."/>
        </authorList>
    </citation>
    <scope>NUCLEOTIDE SEQUENCE [LARGE SCALE GENOMIC DNA]</scope>
    <source>
        <strain evidence="1 2">NCTC8258</strain>
    </source>
</reference>
<evidence type="ECO:0000313" key="1">
    <source>
        <dbReference type="EMBL" id="SUH12585.1"/>
    </source>
</evidence>
<evidence type="ECO:0000313" key="2">
    <source>
        <dbReference type="Proteomes" id="UP000255509"/>
    </source>
</evidence>
<dbReference type="AlphaFoldDB" id="A0A379W202"/>
<organism evidence="1 2">
    <name type="scientific">Salmonella enterica I</name>
    <dbReference type="NCBI Taxonomy" id="59201"/>
    <lineage>
        <taxon>Bacteria</taxon>
        <taxon>Pseudomonadati</taxon>
        <taxon>Pseudomonadota</taxon>
        <taxon>Gammaproteobacteria</taxon>
        <taxon>Enterobacterales</taxon>
        <taxon>Enterobacteriaceae</taxon>
        <taxon>Salmonella</taxon>
    </lineage>
</organism>
<sequence>MHKKGYCLLTILSGFYFIDSGISIIPPYTPGVMLQLNKKLLLTINAPVNCGDIIVITYSGYNQLSRFTIISMTHELGTNFFIALFLSGDRT</sequence>
<proteinExistence type="predicted"/>
<name>A0A379W202_SALET</name>
<accession>A0A379W202</accession>
<protein>
    <submittedName>
        <fullName evidence="1">Uncharacterized protein</fullName>
    </submittedName>
</protein>